<dbReference type="EMBL" id="SMOL01000143">
    <property type="protein sequence ID" value="KAB2630902.1"/>
    <property type="molecule type" value="Genomic_DNA"/>
</dbReference>
<keyword evidence="1" id="KW-0830">Ubiquinone</keyword>
<reference evidence="1 2" key="1">
    <citation type="submission" date="2019-09" db="EMBL/GenBank/DDBJ databases">
        <authorList>
            <person name="Ou C."/>
        </authorList>
    </citation>
    <scope>NUCLEOTIDE SEQUENCE [LARGE SCALE GENOMIC DNA]</scope>
    <source>
        <strain evidence="1">S2</strain>
        <tissue evidence="1">Leaf</tissue>
    </source>
</reference>
<dbReference type="Proteomes" id="UP000327157">
    <property type="component" value="Chromosome 12"/>
</dbReference>
<comment type="caution">
    <text evidence="1">The sequence shown here is derived from an EMBL/GenBank/DDBJ whole genome shotgun (WGS) entry which is preliminary data.</text>
</comment>
<keyword evidence="2" id="KW-1185">Reference proteome</keyword>
<organism evidence="1 2">
    <name type="scientific">Pyrus ussuriensis x Pyrus communis</name>
    <dbReference type="NCBI Taxonomy" id="2448454"/>
    <lineage>
        <taxon>Eukaryota</taxon>
        <taxon>Viridiplantae</taxon>
        <taxon>Streptophyta</taxon>
        <taxon>Embryophyta</taxon>
        <taxon>Tracheophyta</taxon>
        <taxon>Spermatophyta</taxon>
        <taxon>Magnoliopsida</taxon>
        <taxon>eudicotyledons</taxon>
        <taxon>Gunneridae</taxon>
        <taxon>Pentapetalae</taxon>
        <taxon>rosids</taxon>
        <taxon>fabids</taxon>
        <taxon>Rosales</taxon>
        <taxon>Rosaceae</taxon>
        <taxon>Amygdaloideae</taxon>
        <taxon>Maleae</taxon>
        <taxon>Pyrus</taxon>
    </lineage>
</organism>
<proteinExistence type="predicted"/>
<protein>
    <submittedName>
        <fullName evidence="1">Succinate dehydrogenase [ubiquinone] iron-sulfur subunit 3</fullName>
    </submittedName>
</protein>
<sequence>MFCFAFPLPLAASDPIFPLPIHPSAYLPSICLSYIHTFICMPLFCLPWIYLRAVLQSLLTAIWCGPPMKWCVKSDVHTSSGGHTTTFSLSAFFDSVASGNSTSFFGFPNLVVAIYEMLSDGGQNLLSFHL</sequence>
<gene>
    <name evidence="1" type="ORF">D8674_008421</name>
</gene>
<reference evidence="1 2" key="3">
    <citation type="submission" date="2019-11" db="EMBL/GenBank/DDBJ databases">
        <title>A de novo genome assembly of a pear dwarfing rootstock.</title>
        <authorList>
            <person name="Wang F."/>
            <person name="Wang J."/>
            <person name="Li S."/>
            <person name="Zhang Y."/>
            <person name="Fang M."/>
            <person name="Ma L."/>
            <person name="Zhao Y."/>
            <person name="Jiang S."/>
        </authorList>
    </citation>
    <scope>NUCLEOTIDE SEQUENCE [LARGE SCALE GENOMIC DNA]</scope>
    <source>
        <strain evidence="1">S2</strain>
        <tissue evidence="1">Leaf</tissue>
    </source>
</reference>
<evidence type="ECO:0000313" key="2">
    <source>
        <dbReference type="Proteomes" id="UP000327157"/>
    </source>
</evidence>
<dbReference type="AlphaFoldDB" id="A0A5N5HXJ6"/>
<evidence type="ECO:0000313" key="1">
    <source>
        <dbReference type="EMBL" id="KAB2630902.1"/>
    </source>
</evidence>
<name>A0A5N5HXJ6_9ROSA</name>
<accession>A0A5N5HXJ6</accession>
<reference evidence="2" key="2">
    <citation type="submission" date="2019-10" db="EMBL/GenBank/DDBJ databases">
        <title>A de novo genome assembly of a pear dwarfing rootstock.</title>
        <authorList>
            <person name="Wang F."/>
            <person name="Wang J."/>
            <person name="Li S."/>
            <person name="Zhang Y."/>
            <person name="Fang M."/>
            <person name="Ma L."/>
            <person name="Zhao Y."/>
            <person name="Jiang S."/>
        </authorList>
    </citation>
    <scope>NUCLEOTIDE SEQUENCE [LARGE SCALE GENOMIC DNA]</scope>
</reference>